<accession>A0ABZ3IWE4</accession>
<protein>
    <recommendedName>
        <fullName evidence="3">Beta-barrel protein YwiB</fullName>
    </recommendedName>
</protein>
<organism evidence="1 2">
    <name type="scientific">Sporomusa acidovorans (strain ATCC 49682 / DSM 3132 / Mol)</name>
    <dbReference type="NCBI Taxonomy" id="1123286"/>
    <lineage>
        <taxon>Bacteria</taxon>
        <taxon>Bacillati</taxon>
        <taxon>Bacillota</taxon>
        <taxon>Negativicutes</taxon>
        <taxon>Selenomonadales</taxon>
        <taxon>Sporomusaceae</taxon>
        <taxon>Sporomusa</taxon>
    </lineage>
</organism>
<dbReference type="Gene3D" id="2.40.128.20">
    <property type="match status" value="1"/>
</dbReference>
<reference evidence="1" key="1">
    <citation type="submission" date="2024-05" db="EMBL/GenBank/DDBJ databases">
        <title>Isolation and characterization of Sporomusa carbonis sp. nov., a carboxydotrophic hydrogenogen in the genus of Sporomusa isolated from a charcoal burning pile.</title>
        <authorList>
            <person name="Boeer T."/>
            <person name="Rosenbaum F."/>
            <person name="Eysell L."/>
            <person name="Mueller V."/>
            <person name="Daniel R."/>
            <person name="Poehlein A."/>
        </authorList>
    </citation>
    <scope>NUCLEOTIDE SEQUENCE [LARGE SCALE GENOMIC DNA]</scope>
    <source>
        <strain evidence="1">DSM 3132</strain>
    </source>
</reference>
<name>A0ABZ3IWE4_SPOA4</name>
<keyword evidence="2" id="KW-1185">Reference proteome</keyword>
<dbReference type="EMBL" id="CP155571">
    <property type="protein sequence ID" value="XFO70325.1"/>
    <property type="molecule type" value="Genomic_DNA"/>
</dbReference>
<dbReference type="InterPro" id="IPR012674">
    <property type="entry name" value="Calycin"/>
</dbReference>
<proteinExistence type="predicted"/>
<evidence type="ECO:0008006" key="3">
    <source>
        <dbReference type="Google" id="ProtNLM"/>
    </source>
</evidence>
<dbReference type="Proteomes" id="UP000216052">
    <property type="component" value="Chromosome"/>
</dbReference>
<dbReference type="SUPFAM" id="SSF50814">
    <property type="entry name" value="Lipocalins"/>
    <property type="match status" value="1"/>
</dbReference>
<dbReference type="RefSeq" id="WP_245692636.1">
    <property type="nucleotide sequence ID" value="NZ_CP155571.1"/>
</dbReference>
<gene>
    <name evidence="1" type="ORF">SPACI_003130</name>
</gene>
<dbReference type="Pfam" id="PF09148">
    <property type="entry name" value="DUF1934"/>
    <property type="match status" value="1"/>
</dbReference>
<sequence length="156" mass="17887">MSLITQGTEFDQVLITVKGSQRDAHGEEDQIELFTQGRRYTKNGIHYITYQESEISGMEGATTLLKIYTDHVTLVRMGGIDQRQEFRLGKRCRSEYITPYGTMRLSVHTTRLVMNRTEDNSQVTGIDMEYELEIDGQWQSANTLAVHIQGDKRNGH</sequence>
<evidence type="ECO:0000313" key="1">
    <source>
        <dbReference type="EMBL" id="XFO70325.1"/>
    </source>
</evidence>
<dbReference type="InterPro" id="IPR015231">
    <property type="entry name" value="DUF1934"/>
</dbReference>
<evidence type="ECO:0000313" key="2">
    <source>
        <dbReference type="Proteomes" id="UP000216052"/>
    </source>
</evidence>